<proteinExistence type="predicted"/>
<evidence type="ECO:0000313" key="1">
    <source>
        <dbReference type="EMBL" id="MFB9676977.1"/>
    </source>
</evidence>
<protein>
    <submittedName>
        <fullName evidence="1">Uncharacterized protein</fullName>
    </submittedName>
</protein>
<evidence type="ECO:0000313" key="2">
    <source>
        <dbReference type="Proteomes" id="UP001589610"/>
    </source>
</evidence>
<dbReference type="Proteomes" id="UP001589610">
    <property type="component" value="Unassembled WGS sequence"/>
</dbReference>
<dbReference type="EMBL" id="JBHMBS010000006">
    <property type="protein sequence ID" value="MFB9676977.1"/>
    <property type="molecule type" value="Genomic_DNA"/>
</dbReference>
<organism evidence="1 2">
    <name type="scientific">Streptosporangium vulgare</name>
    <dbReference type="NCBI Taxonomy" id="46190"/>
    <lineage>
        <taxon>Bacteria</taxon>
        <taxon>Bacillati</taxon>
        <taxon>Actinomycetota</taxon>
        <taxon>Actinomycetes</taxon>
        <taxon>Streptosporangiales</taxon>
        <taxon>Streptosporangiaceae</taxon>
        <taxon>Streptosporangium</taxon>
    </lineage>
</organism>
<sequence length="76" mass="8279">MTAYTLSIVEGDPVSTSSGDDIFSPSSPVDFSQLDPYILLWLTEHGYEDEGRRVVVTPAGHEPEGVRVVASRDVDL</sequence>
<dbReference type="RefSeq" id="WP_344743874.1">
    <property type="nucleotide sequence ID" value="NZ_BAAAWW010000035.1"/>
</dbReference>
<name>A0ABV5TD49_9ACTN</name>
<accession>A0ABV5TD49</accession>
<reference evidence="1 2" key="1">
    <citation type="submission" date="2024-09" db="EMBL/GenBank/DDBJ databases">
        <authorList>
            <person name="Sun Q."/>
            <person name="Mori K."/>
        </authorList>
    </citation>
    <scope>NUCLEOTIDE SEQUENCE [LARGE SCALE GENOMIC DNA]</scope>
    <source>
        <strain evidence="1 2">JCM 3028</strain>
    </source>
</reference>
<gene>
    <name evidence="1" type="ORF">ACFFRH_15960</name>
</gene>
<keyword evidence="2" id="KW-1185">Reference proteome</keyword>
<comment type="caution">
    <text evidence="1">The sequence shown here is derived from an EMBL/GenBank/DDBJ whole genome shotgun (WGS) entry which is preliminary data.</text>
</comment>